<evidence type="ECO:0000256" key="6">
    <source>
        <dbReference type="SAM" id="MobiDB-lite"/>
    </source>
</evidence>
<dbReference type="Pfam" id="PF00392">
    <property type="entry name" value="GntR"/>
    <property type="match status" value="1"/>
</dbReference>
<keyword evidence="8" id="KW-0808">Transferase</keyword>
<dbReference type="EMBL" id="VUND01000002">
    <property type="protein sequence ID" value="MST60302.1"/>
    <property type="molecule type" value="Genomic_DNA"/>
</dbReference>
<dbReference type="GO" id="GO:0003677">
    <property type="term" value="F:DNA binding"/>
    <property type="evidence" value="ECO:0007669"/>
    <property type="project" value="UniProtKB-KW"/>
</dbReference>
<dbReference type="GO" id="GO:0003700">
    <property type="term" value="F:DNA-binding transcription factor activity"/>
    <property type="evidence" value="ECO:0007669"/>
    <property type="project" value="InterPro"/>
</dbReference>
<dbReference type="Gene3D" id="1.10.10.10">
    <property type="entry name" value="Winged helix-like DNA-binding domain superfamily/Winged helix DNA-binding domain"/>
    <property type="match status" value="1"/>
</dbReference>
<comment type="similarity">
    <text evidence="1">In the C-terminal section; belongs to the class-I pyridoxal-phosphate-dependent aminotransferase family.</text>
</comment>
<evidence type="ECO:0000256" key="4">
    <source>
        <dbReference type="ARBA" id="ARBA00023125"/>
    </source>
</evidence>
<name>A0A6N7X7R9_9ACTN</name>
<dbReference type="CDD" id="cd00609">
    <property type="entry name" value="AAT_like"/>
    <property type="match status" value="1"/>
</dbReference>
<feature type="region of interest" description="Disordered" evidence="6">
    <location>
        <begin position="97"/>
        <end position="128"/>
    </location>
</feature>
<dbReference type="GO" id="GO:0008483">
    <property type="term" value="F:transaminase activity"/>
    <property type="evidence" value="ECO:0007669"/>
    <property type="project" value="UniProtKB-KW"/>
</dbReference>
<dbReference type="Proteomes" id="UP000434342">
    <property type="component" value="Unassembled WGS sequence"/>
</dbReference>
<keyword evidence="8" id="KW-0032">Aminotransferase</keyword>
<dbReference type="InterPro" id="IPR036390">
    <property type="entry name" value="WH_DNA-bd_sf"/>
</dbReference>
<dbReference type="GO" id="GO:0030170">
    <property type="term" value="F:pyridoxal phosphate binding"/>
    <property type="evidence" value="ECO:0007669"/>
    <property type="project" value="InterPro"/>
</dbReference>
<dbReference type="PANTHER" id="PTHR46577">
    <property type="entry name" value="HTH-TYPE TRANSCRIPTIONAL REGULATORY PROTEIN GABR"/>
    <property type="match status" value="1"/>
</dbReference>
<dbReference type="Gene3D" id="3.40.640.10">
    <property type="entry name" value="Type I PLP-dependent aspartate aminotransferase-like (Major domain)"/>
    <property type="match status" value="1"/>
</dbReference>
<dbReference type="InterPro" id="IPR036388">
    <property type="entry name" value="WH-like_DNA-bd_sf"/>
</dbReference>
<feature type="domain" description="HTH gntR-type" evidence="7">
    <location>
        <begin position="20"/>
        <end position="88"/>
    </location>
</feature>
<dbReference type="SUPFAM" id="SSF46785">
    <property type="entry name" value="Winged helix' DNA-binding domain"/>
    <property type="match status" value="1"/>
</dbReference>
<evidence type="ECO:0000313" key="8">
    <source>
        <dbReference type="EMBL" id="MST60302.1"/>
    </source>
</evidence>
<dbReference type="AlphaFoldDB" id="A0A6N7X7R9"/>
<evidence type="ECO:0000256" key="1">
    <source>
        <dbReference type="ARBA" id="ARBA00005384"/>
    </source>
</evidence>
<evidence type="ECO:0000313" key="9">
    <source>
        <dbReference type="Proteomes" id="UP000434342"/>
    </source>
</evidence>
<sequence length="489" mass="52556">MDARWEVSVRSYDLSTRGDLPLYEYLYRCIRDDITGGTIAARDRLPSRRALAERLGVSVVTVEGAYRQLVAEGYVEARPRSGFFVASLPSLPAGTAVPAPVAPPGREEPAVPAEGTPRPPRYDLSRGSTHASAGAARLWERSLRDALAHEPDSVLYQIPPSRGLFRLRQAIASHLERARGMTVDPSRVVVAAGAQALYAMLALYLRKYEAVAVEDPGYAPVARTYAAAGLRTCHLPMDADGLSAQALRASGARVAHVMPSHQFPTGRVMSVSRRYELLGWAAEDASRIIVEDDFDCELRLSGRPVPALASMDATGSVMYLSTFSKSLASALRIAYLVLPPSLDADFDRELGFFSTTVPAIDQVTLARALESGAYASHVRRFRHQMRRVRDAFVEGLTDGPAGPRLSVEQQDSGIHLVLAVKGCASEREVLAAAGVNGVALAPLSAFAHDRKNAASPDGAARFVVQYEGLSAQEARDAAAALGRAILTLP</sequence>
<keyword evidence="2" id="KW-0663">Pyridoxal phosphate</keyword>
<accession>A0A6N7X7R9</accession>
<reference evidence="8 9" key="1">
    <citation type="submission" date="2019-08" db="EMBL/GenBank/DDBJ databases">
        <title>In-depth cultivation of the pig gut microbiome towards novel bacterial diversity and tailored functional studies.</title>
        <authorList>
            <person name="Wylensek D."/>
            <person name="Hitch T.C.A."/>
            <person name="Clavel T."/>
        </authorList>
    </citation>
    <scope>NUCLEOTIDE SEQUENCE [LARGE SCALE GENOMIC DNA]</scope>
    <source>
        <strain evidence="8 9">WB01_CNA04</strain>
    </source>
</reference>
<dbReference type="PANTHER" id="PTHR46577:SF1">
    <property type="entry name" value="HTH-TYPE TRANSCRIPTIONAL REGULATORY PROTEIN GABR"/>
    <property type="match status" value="1"/>
</dbReference>
<gene>
    <name evidence="8" type="ORF">FYJ69_05190</name>
</gene>
<comment type="caution">
    <text evidence="8">The sequence shown here is derived from an EMBL/GenBank/DDBJ whole genome shotgun (WGS) entry which is preliminary data.</text>
</comment>
<dbReference type="InterPro" id="IPR051446">
    <property type="entry name" value="HTH_trans_reg/aminotransferase"/>
</dbReference>
<dbReference type="SUPFAM" id="SSF53383">
    <property type="entry name" value="PLP-dependent transferases"/>
    <property type="match status" value="1"/>
</dbReference>
<proteinExistence type="inferred from homology"/>
<organism evidence="8 9">
    <name type="scientific">Parafannyhessea umbonata</name>
    <dbReference type="NCBI Taxonomy" id="604330"/>
    <lineage>
        <taxon>Bacteria</taxon>
        <taxon>Bacillati</taxon>
        <taxon>Actinomycetota</taxon>
        <taxon>Coriobacteriia</taxon>
        <taxon>Coriobacteriales</taxon>
        <taxon>Atopobiaceae</taxon>
        <taxon>Parafannyhessea</taxon>
    </lineage>
</organism>
<dbReference type="InterPro" id="IPR015421">
    <property type="entry name" value="PyrdxlP-dep_Trfase_major"/>
</dbReference>
<keyword evidence="3" id="KW-0805">Transcription regulation</keyword>
<keyword evidence="4" id="KW-0238">DNA-binding</keyword>
<dbReference type="Pfam" id="PF00155">
    <property type="entry name" value="Aminotran_1_2"/>
    <property type="match status" value="1"/>
</dbReference>
<dbReference type="InterPro" id="IPR000524">
    <property type="entry name" value="Tscrpt_reg_HTH_GntR"/>
</dbReference>
<dbReference type="InterPro" id="IPR004839">
    <property type="entry name" value="Aminotransferase_I/II_large"/>
</dbReference>
<dbReference type="InterPro" id="IPR015424">
    <property type="entry name" value="PyrdxlP-dep_Trfase"/>
</dbReference>
<dbReference type="PROSITE" id="PS50949">
    <property type="entry name" value="HTH_GNTR"/>
    <property type="match status" value="1"/>
</dbReference>
<evidence type="ECO:0000259" key="7">
    <source>
        <dbReference type="PROSITE" id="PS50949"/>
    </source>
</evidence>
<dbReference type="SMART" id="SM00345">
    <property type="entry name" value="HTH_GNTR"/>
    <property type="match status" value="1"/>
</dbReference>
<evidence type="ECO:0000256" key="3">
    <source>
        <dbReference type="ARBA" id="ARBA00023015"/>
    </source>
</evidence>
<keyword evidence="5" id="KW-0804">Transcription</keyword>
<evidence type="ECO:0000256" key="2">
    <source>
        <dbReference type="ARBA" id="ARBA00022898"/>
    </source>
</evidence>
<evidence type="ECO:0000256" key="5">
    <source>
        <dbReference type="ARBA" id="ARBA00023163"/>
    </source>
</evidence>
<protein>
    <submittedName>
        <fullName evidence="8">PLP-dependent aminotransferase family protein</fullName>
    </submittedName>
</protein>
<dbReference type="CDD" id="cd07377">
    <property type="entry name" value="WHTH_GntR"/>
    <property type="match status" value="1"/>
</dbReference>